<dbReference type="NCBIfam" id="NF033450">
    <property type="entry name" value="BREX_PglZ_1_B"/>
    <property type="match status" value="1"/>
</dbReference>
<proteinExistence type="predicted"/>
<evidence type="ECO:0000313" key="2">
    <source>
        <dbReference type="Proteomes" id="UP001597048"/>
    </source>
</evidence>
<gene>
    <name evidence="1" type="primary">pglZ</name>
    <name evidence="1" type="ORF">ACFQ1C_12300</name>
</gene>
<dbReference type="Pfam" id="PF08665">
    <property type="entry name" value="PglZ"/>
    <property type="match status" value="1"/>
</dbReference>
<dbReference type="Proteomes" id="UP001597048">
    <property type="component" value="Unassembled WGS sequence"/>
</dbReference>
<name>A0ABW3KIZ7_9GAMM</name>
<sequence>MTTIIDFLVQQLRASAQYNSAVQVAPAAILWTDVNREWQSAMPFIKQQLPELIELGEYQPKQRIGPAIWVKCVIAGLLEECPIPADKTPIIYLPGVSRKDLRAIEQCPEFLQPLAELQYRGCWWAYNSAGRDWTVSSFLTNPTVGMQLDVGKDKKTQEAILQVLPDLLETPIANLKDKKLIAEDFYAIVLNDPAKDILGWLNNPEDKAQQWQGSKWDIFSQSCQSQFGFTPEVSNEQQALQLLCEAEGEWQAIWARFADTATNLPLLVEKLKQLQPAAMAIVNPENYAFENQADEQQIESSFKAASGKTRAQLAPELRSLWQAQQTRKDWLWYRLSLSPWLEILEQCIEVLAHTEIAFSGPNPQAMAEHYTQRFWQADAAVLNSMAKARDIYQQELIAGVLAIIYTPWLEQTTLNFQQLVASSGYPGEGQIKENAASYTASSQVVFFVDGLRYDTANMLQAKLAQFNIAVDLQSRWSALPSLTATAKAAVTPVADMLTGLANNEDFIPALADGHASFSSHYLQKLLHEKGWQYLEGLEAGDPKGFAWVQTGDLDNMGHEQQRKMPQFIDKILDDVVARIRSLFDEGWQRIRIVTDHGWLWVPDKLAGASINKALVKKRLTRCAILKDNVQPEGLVVPWHWNPSVTVAMAPGIAGYIAGDHYNHGGLSLQECLTPEMNLTRKS</sequence>
<protein>
    <submittedName>
        <fullName evidence="1">BREX-1 system phosphatase PglZ type B</fullName>
    </submittedName>
</protein>
<keyword evidence="2" id="KW-1185">Reference proteome</keyword>
<organism evidence="1 2">
    <name type="scientific">Oceanisphaera ostreae</name>
    <dbReference type="NCBI Taxonomy" id="914151"/>
    <lineage>
        <taxon>Bacteria</taxon>
        <taxon>Pseudomonadati</taxon>
        <taxon>Pseudomonadota</taxon>
        <taxon>Gammaproteobacteria</taxon>
        <taxon>Aeromonadales</taxon>
        <taxon>Aeromonadaceae</taxon>
        <taxon>Oceanisphaera</taxon>
    </lineage>
</organism>
<evidence type="ECO:0000313" key="1">
    <source>
        <dbReference type="EMBL" id="MFD1008934.1"/>
    </source>
</evidence>
<dbReference type="InterPro" id="IPR022357">
    <property type="entry name" value="MIP_CS"/>
</dbReference>
<dbReference type="PROSITE" id="PS00221">
    <property type="entry name" value="MIP"/>
    <property type="match status" value="1"/>
</dbReference>
<dbReference type="RefSeq" id="WP_379558911.1">
    <property type="nucleotide sequence ID" value="NZ_JBHTJS010000047.1"/>
</dbReference>
<reference evidence="2" key="1">
    <citation type="journal article" date="2019" name="Int. J. Syst. Evol. Microbiol.">
        <title>The Global Catalogue of Microorganisms (GCM) 10K type strain sequencing project: providing services to taxonomists for standard genome sequencing and annotation.</title>
        <authorList>
            <consortium name="The Broad Institute Genomics Platform"/>
            <consortium name="The Broad Institute Genome Sequencing Center for Infectious Disease"/>
            <person name="Wu L."/>
            <person name="Ma J."/>
        </authorList>
    </citation>
    <scope>NUCLEOTIDE SEQUENCE [LARGE SCALE GENOMIC DNA]</scope>
    <source>
        <strain evidence="2">CCUG 60525</strain>
    </source>
</reference>
<dbReference type="EMBL" id="JBHTJS010000047">
    <property type="protein sequence ID" value="MFD1008934.1"/>
    <property type="molecule type" value="Genomic_DNA"/>
</dbReference>
<comment type="caution">
    <text evidence="1">The sequence shown here is derived from an EMBL/GenBank/DDBJ whole genome shotgun (WGS) entry which is preliminary data.</text>
</comment>
<accession>A0ABW3KIZ7</accession>